<keyword evidence="3" id="KW-0547">Nucleotide-binding</keyword>
<organism evidence="5 6">
    <name type="scientific">Ramazzottius varieornatus</name>
    <name type="common">Water bear</name>
    <name type="synonym">Tardigrade</name>
    <dbReference type="NCBI Taxonomy" id="947166"/>
    <lineage>
        <taxon>Eukaryota</taxon>
        <taxon>Metazoa</taxon>
        <taxon>Ecdysozoa</taxon>
        <taxon>Tardigrada</taxon>
        <taxon>Eutardigrada</taxon>
        <taxon>Parachela</taxon>
        <taxon>Hypsibioidea</taxon>
        <taxon>Ramazzottiidae</taxon>
        <taxon>Ramazzottius</taxon>
    </lineage>
</organism>
<name>A0A1D1VEU6_RAMVA</name>
<dbReference type="GO" id="GO:0005524">
    <property type="term" value="F:ATP binding"/>
    <property type="evidence" value="ECO:0007669"/>
    <property type="project" value="UniProtKB-KW"/>
</dbReference>
<accession>A0A1D1VEU6</accession>
<evidence type="ECO:0000256" key="4">
    <source>
        <dbReference type="ARBA" id="ARBA00022840"/>
    </source>
</evidence>
<dbReference type="PANTHER" id="PTHR43107">
    <property type="entry name" value="LONG-CHAIN FATTY ACID TRANSPORT PROTEIN"/>
    <property type="match status" value="1"/>
</dbReference>
<dbReference type="AlphaFoldDB" id="A0A1D1VEU6"/>
<proteinExistence type="inferred from homology"/>
<dbReference type="Proteomes" id="UP000186922">
    <property type="component" value="Unassembled WGS sequence"/>
</dbReference>
<evidence type="ECO:0000313" key="5">
    <source>
        <dbReference type="EMBL" id="GAU99295.1"/>
    </source>
</evidence>
<comment type="similarity">
    <text evidence="1">Belongs to the ATP-dependent AMP-binding enzyme family.</text>
</comment>
<keyword evidence="2" id="KW-0436">Ligase</keyword>
<protein>
    <submittedName>
        <fullName evidence="5">Uncharacterized protein</fullName>
    </submittedName>
</protein>
<dbReference type="GO" id="GO:0005324">
    <property type="term" value="F:long-chain fatty acid transmembrane transporter activity"/>
    <property type="evidence" value="ECO:0007669"/>
    <property type="project" value="TreeGrafter"/>
</dbReference>
<dbReference type="GO" id="GO:0044539">
    <property type="term" value="P:long-chain fatty acid import into cell"/>
    <property type="evidence" value="ECO:0007669"/>
    <property type="project" value="TreeGrafter"/>
</dbReference>
<evidence type="ECO:0000313" key="6">
    <source>
        <dbReference type="Proteomes" id="UP000186922"/>
    </source>
</evidence>
<evidence type="ECO:0000256" key="3">
    <source>
        <dbReference type="ARBA" id="ARBA00022741"/>
    </source>
</evidence>
<reference evidence="5 6" key="1">
    <citation type="journal article" date="2016" name="Nat. Commun.">
        <title>Extremotolerant tardigrade genome and improved radiotolerance of human cultured cells by tardigrade-unique protein.</title>
        <authorList>
            <person name="Hashimoto T."/>
            <person name="Horikawa D.D."/>
            <person name="Saito Y."/>
            <person name="Kuwahara H."/>
            <person name="Kozuka-Hata H."/>
            <person name="Shin-I T."/>
            <person name="Minakuchi Y."/>
            <person name="Ohishi K."/>
            <person name="Motoyama A."/>
            <person name="Aizu T."/>
            <person name="Enomoto A."/>
            <person name="Kondo K."/>
            <person name="Tanaka S."/>
            <person name="Hara Y."/>
            <person name="Koshikawa S."/>
            <person name="Sagara H."/>
            <person name="Miura T."/>
            <person name="Yokobori S."/>
            <person name="Miyagawa K."/>
            <person name="Suzuki Y."/>
            <person name="Kubo T."/>
            <person name="Oyama M."/>
            <person name="Kohara Y."/>
            <person name="Fujiyama A."/>
            <person name="Arakawa K."/>
            <person name="Katayama T."/>
            <person name="Toyoda A."/>
            <person name="Kunieda T."/>
        </authorList>
    </citation>
    <scope>NUCLEOTIDE SEQUENCE [LARGE SCALE GENOMIC DNA]</scope>
    <source>
        <strain evidence="5 6">YOKOZUNA-1</strain>
    </source>
</reference>
<dbReference type="OrthoDB" id="288590at2759"/>
<comment type="caution">
    <text evidence="5">The sequence shown here is derived from an EMBL/GenBank/DDBJ whole genome shotgun (WGS) entry which is preliminary data.</text>
</comment>
<dbReference type="EMBL" id="BDGG01000005">
    <property type="protein sequence ID" value="GAU99295.1"/>
    <property type="molecule type" value="Genomic_DNA"/>
</dbReference>
<evidence type="ECO:0000256" key="2">
    <source>
        <dbReference type="ARBA" id="ARBA00022598"/>
    </source>
</evidence>
<dbReference type="GO" id="GO:0005886">
    <property type="term" value="C:plasma membrane"/>
    <property type="evidence" value="ECO:0007669"/>
    <property type="project" value="TreeGrafter"/>
</dbReference>
<keyword evidence="4" id="KW-0067">ATP-binding</keyword>
<gene>
    <name evidence="5" type="primary">RvY_10320-1</name>
    <name evidence="5" type="synonym">RvY_10320.1</name>
    <name evidence="5" type="ORF">RvY_10320</name>
</gene>
<dbReference type="STRING" id="947166.A0A1D1VEU6"/>
<evidence type="ECO:0000256" key="1">
    <source>
        <dbReference type="ARBA" id="ARBA00006432"/>
    </source>
</evidence>
<keyword evidence="6" id="KW-1185">Reference proteome</keyword>
<dbReference type="PANTHER" id="PTHR43107:SF15">
    <property type="entry name" value="FATTY ACID TRANSPORT PROTEIN 3, ISOFORM A"/>
    <property type="match status" value="1"/>
</dbReference>
<sequence>MRANCVRYVLAQPSTPLDKPRSLRLISGVRLRRQIGTEVAERFGIRMAAEGYGSTKGNVSMVNFDGRPGAIGLYS</sequence>
<dbReference type="GO" id="GO:0004467">
    <property type="term" value="F:long-chain fatty acid-CoA ligase activity"/>
    <property type="evidence" value="ECO:0007669"/>
    <property type="project" value="TreeGrafter"/>
</dbReference>